<name>A0A9P7BIG5_RHIOR</name>
<dbReference type="EMBL" id="JAANQT010017699">
    <property type="protein sequence ID" value="KAG1271515.1"/>
    <property type="molecule type" value="Genomic_DNA"/>
</dbReference>
<feature type="region of interest" description="Disordered" evidence="1">
    <location>
        <begin position="48"/>
        <end position="68"/>
    </location>
</feature>
<accession>A0A9P7BIG5</accession>
<sequence length="68" mass="7533">MLAYGGSIAMVPEFRTAEFWDAIRDTETAVAARPRAHPEEGIHRAVRGRRPGIPGAFRRGLVHGLQHD</sequence>
<keyword evidence="3" id="KW-1185">Reference proteome</keyword>
<organism evidence="2 3">
    <name type="scientific">Rhizopus oryzae</name>
    <name type="common">Mucormycosis agent</name>
    <name type="synonym">Rhizopus arrhizus var. delemar</name>
    <dbReference type="NCBI Taxonomy" id="64495"/>
    <lineage>
        <taxon>Eukaryota</taxon>
        <taxon>Fungi</taxon>
        <taxon>Fungi incertae sedis</taxon>
        <taxon>Mucoromycota</taxon>
        <taxon>Mucoromycotina</taxon>
        <taxon>Mucoromycetes</taxon>
        <taxon>Mucorales</taxon>
        <taxon>Mucorineae</taxon>
        <taxon>Rhizopodaceae</taxon>
        <taxon>Rhizopus</taxon>
    </lineage>
</organism>
<reference evidence="2" key="1">
    <citation type="journal article" date="2020" name="Microb. Genom.">
        <title>Genetic diversity of clinical and environmental Mucorales isolates obtained from an investigation of mucormycosis cases among solid organ transplant recipients.</title>
        <authorList>
            <person name="Nguyen M.H."/>
            <person name="Kaul D."/>
            <person name="Muto C."/>
            <person name="Cheng S.J."/>
            <person name="Richter R.A."/>
            <person name="Bruno V.M."/>
            <person name="Liu G."/>
            <person name="Beyhan S."/>
            <person name="Sundermann A.J."/>
            <person name="Mounaud S."/>
            <person name="Pasculle A.W."/>
            <person name="Nierman W.C."/>
            <person name="Driscoll E."/>
            <person name="Cumbie R."/>
            <person name="Clancy C.J."/>
            <person name="Dupont C.L."/>
        </authorList>
    </citation>
    <scope>NUCLEOTIDE SEQUENCE</scope>
    <source>
        <strain evidence="2">GL11</strain>
    </source>
</reference>
<protein>
    <submittedName>
        <fullName evidence="2">Uncharacterized protein</fullName>
    </submittedName>
</protein>
<gene>
    <name evidence="2" type="ORF">G6F64_015587</name>
</gene>
<proteinExistence type="predicted"/>
<evidence type="ECO:0000256" key="1">
    <source>
        <dbReference type="SAM" id="MobiDB-lite"/>
    </source>
</evidence>
<comment type="caution">
    <text evidence="2">The sequence shown here is derived from an EMBL/GenBank/DDBJ whole genome shotgun (WGS) entry which is preliminary data.</text>
</comment>
<evidence type="ECO:0000313" key="2">
    <source>
        <dbReference type="EMBL" id="KAG1271515.1"/>
    </source>
</evidence>
<dbReference type="AlphaFoldDB" id="A0A9P7BIG5"/>
<dbReference type="Proteomes" id="UP000716291">
    <property type="component" value="Unassembled WGS sequence"/>
</dbReference>
<evidence type="ECO:0000313" key="3">
    <source>
        <dbReference type="Proteomes" id="UP000716291"/>
    </source>
</evidence>